<keyword evidence="3" id="KW-1185">Reference proteome</keyword>
<evidence type="ECO:0000313" key="2">
    <source>
        <dbReference type="EMBL" id="SIQ75489.1"/>
    </source>
</evidence>
<evidence type="ECO:0000259" key="1">
    <source>
        <dbReference type="Pfam" id="PF06568"/>
    </source>
</evidence>
<dbReference type="InterPro" id="IPR009506">
    <property type="entry name" value="YjiS-like"/>
</dbReference>
<dbReference type="Proteomes" id="UP000186895">
    <property type="component" value="Unassembled WGS sequence"/>
</dbReference>
<dbReference type="EMBL" id="FTMN01000008">
    <property type="protein sequence ID" value="SIQ75489.1"/>
    <property type="molecule type" value="Genomic_DNA"/>
</dbReference>
<protein>
    <submittedName>
        <fullName evidence="2">Uncharacterized conserved protein YjiS, DUF1127 family</fullName>
    </submittedName>
</protein>
<reference evidence="2 3" key="1">
    <citation type="submission" date="2017-01" db="EMBL/GenBank/DDBJ databases">
        <authorList>
            <person name="Mah S.A."/>
            <person name="Swanson W.J."/>
            <person name="Moy G.W."/>
            <person name="Vacquier V.D."/>
        </authorList>
    </citation>
    <scope>NUCLEOTIDE SEQUENCE [LARGE SCALE GENOMIC DNA]</scope>
    <source>
        <strain evidence="2 3">DSM 7027</strain>
    </source>
</reference>
<proteinExistence type="predicted"/>
<name>A0A1N6VCM3_9GAMM</name>
<accession>A0A1N6VCM3</accession>
<dbReference type="RefSeq" id="WP_083703125.1">
    <property type="nucleotide sequence ID" value="NZ_FTMN01000008.1"/>
</dbReference>
<dbReference type="STRING" id="49186.SAMN05421647_108167"/>
<evidence type="ECO:0000313" key="3">
    <source>
        <dbReference type="Proteomes" id="UP000186895"/>
    </source>
</evidence>
<dbReference type="AlphaFoldDB" id="A0A1N6VCM3"/>
<organism evidence="2 3">
    <name type="scientific">Marinobacterium stanieri</name>
    <dbReference type="NCBI Taxonomy" id="49186"/>
    <lineage>
        <taxon>Bacteria</taxon>
        <taxon>Pseudomonadati</taxon>
        <taxon>Pseudomonadota</taxon>
        <taxon>Gammaproteobacteria</taxon>
        <taxon>Oceanospirillales</taxon>
        <taxon>Oceanospirillaceae</taxon>
        <taxon>Marinobacterium</taxon>
    </lineage>
</organism>
<feature type="domain" description="YjiS-like" evidence="1">
    <location>
        <begin position="14"/>
        <end position="41"/>
    </location>
</feature>
<sequence length="52" mass="6356">MKLFEGLKRLLKLYRQNQSRKELLTMSREQLKDIGLTRCEAQQEGAKWFWQK</sequence>
<dbReference type="Pfam" id="PF06568">
    <property type="entry name" value="YjiS-like"/>
    <property type="match status" value="1"/>
</dbReference>
<gene>
    <name evidence="2" type="ORF">SAMN05421647_108167</name>
</gene>